<dbReference type="Gene3D" id="3.40.50.1110">
    <property type="entry name" value="SGNH hydrolase"/>
    <property type="match status" value="1"/>
</dbReference>
<evidence type="ECO:0000313" key="3">
    <source>
        <dbReference type="Proteomes" id="UP000193144"/>
    </source>
</evidence>
<evidence type="ECO:0000256" key="1">
    <source>
        <dbReference type="SAM" id="MobiDB-lite"/>
    </source>
</evidence>
<feature type="region of interest" description="Disordered" evidence="1">
    <location>
        <begin position="719"/>
        <end position="754"/>
    </location>
</feature>
<sequence length="948" mass="108199">MPIVFFLVSPKQQQQHRIETRSANDILAEGHLLHTETSFRELKSRDAIPHEYFQAWIALGDSFAAGPGAGDPYDANGKWGGCMRGNKAYPNQLQLLDEMKGPRGRGGEKPKFNFAACTGDQTQQLLDFTKPDNQLRQIKRGETTFATLSIGGNDVRFSEILNSCVFGRKGNCDDKLSQAEEIMYNGSFHEKYNRVLTVALVEQFGMPERRPTLTNTLLYQQGYLQFFEETTDQCDGATFIKGVKKPKITRALRQSMNKLTHQLNYLVHYWVDSDWRYNNHRFCRPGVKEPKNDPETWFFHLPWVLRIDENDEEGILQSLDHNASISDDNTANAIMDDFTWTPELQDDPNKRSDSAWLTKTFHPKPDGFASSANFDLFKFYYHEELDKLIKKRFLIMCVGDYLSLGKNVDPQNPDRYGYVSQLHGLLRYGATFHHDPWWEGISHAFVGSRGDDYEGDFRREIYSMYDSIRQVTDALLGSPWNKREGGKIVPVMVGHCELMMGRNPEDIIGNVRYLLDTIWRHDRDAVVLLAQVPIIRTSATTNEHLQDDRQYLTRFGYHRIAWDFLEGIALASYRGFFEGGKWANANYEKVEPLPALPGPPNTGSPCIQKKQDRAPSAEDMKLSLFRGYSPADEDKWIAERACNDQVEFNSSNPVFNTDQTCVYAGGDSNRTTKHQLLVERVGGKLDVEDCKRSVKRKNGAWPNWKPPMTRQVFYQQLSNSAKTETTNPSSEAKSASTTAGMSRAGMFQKDSPSGLARRLAPTTFATRERYFRPTAWIVTLYRSMQICNNDSPYTFGATAQGDLGCVEYNIDISGSIHEGDPPWNQHIKMHPPPEDIRSDLIPLLLDGPDIVCSKERTGSWTEDEAKAAIEEYCGNDDPFGGTEARVIKGKLKISASYKFRKDHRDYDNPYRPENKDYCKTTVDMRSGRFCSQRLENMMIPKRRGRQRG</sequence>
<dbReference type="GO" id="GO:0006629">
    <property type="term" value="P:lipid metabolic process"/>
    <property type="evidence" value="ECO:0007669"/>
    <property type="project" value="TreeGrafter"/>
</dbReference>
<accession>A0A1Y1ZBK7</accession>
<gene>
    <name evidence="2" type="ORF">BCR34DRAFT_631030</name>
</gene>
<evidence type="ECO:0008006" key="4">
    <source>
        <dbReference type="Google" id="ProtNLM"/>
    </source>
</evidence>
<dbReference type="EMBL" id="MCFA01000107">
    <property type="protein sequence ID" value="ORY07658.1"/>
    <property type="molecule type" value="Genomic_DNA"/>
</dbReference>
<proteinExistence type="predicted"/>
<dbReference type="PANTHER" id="PTHR37981">
    <property type="entry name" value="LIPASE 2"/>
    <property type="match status" value="1"/>
</dbReference>
<dbReference type="PANTHER" id="PTHR37981:SF1">
    <property type="entry name" value="SGNH HYDROLASE-TYPE ESTERASE DOMAIN-CONTAINING PROTEIN"/>
    <property type="match status" value="1"/>
</dbReference>
<keyword evidence="3" id="KW-1185">Reference proteome</keyword>
<dbReference type="OrthoDB" id="21678at2759"/>
<evidence type="ECO:0000313" key="2">
    <source>
        <dbReference type="EMBL" id="ORY07658.1"/>
    </source>
</evidence>
<feature type="compositionally biased region" description="Polar residues" evidence="1">
    <location>
        <begin position="719"/>
        <end position="740"/>
    </location>
</feature>
<name>A0A1Y1ZBK7_9PLEO</name>
<dbReference type="InterPro" id="IPR036514">
    <property type="entry name" value="SGNH_hydro_sf"/>
</dbReference>
<dbReference type="SUPFAM" id="SSF52266">
    <property type="entry name" value="SGNH hydrolase"/>
    <property type="match status" value="2"/>
</dbReference>
<dbReference type="GO" id="GO:0016788">
    <property type="term" value="F:hydrolase activity, acting on ester bonds"/>
    <property type="evidence" value="ECO:0007669"/>
    <property type="project" value="InterPro"/>
</dbReference>
<dbReference type="CDD" id="cd01823">
    <property type="entry name" value="SEST_like"/>
    <property type="match status" value="1"/>
</dbReference>
<dbReference type="InterPro" id="IPR037460">
    <property type="entry name" value="SEST-like"/>
</dbReference>
<dbReference type="Proteomes" id="UP000193144">
    <property type="component" value="Unassembled WGS sequence"/>
</dbReference>
<comment type="caution">
    <text evidence="2">The sequence shown here is derived from an EMBL/GenBank/DDBJ whole genome shotgun (WGS) entry which is preliminary data.</text>
</comment>
<dbReference type="STRING" id="1231657.A0A1Y1ZBK7"/>
<reference evidence="2 3" key="1">
    <citation type="submission" date="2016-07" db="EMBL/GenBank/DDBJ databases">
        <title>Pervasive Adenine N6-methylation of Active Genes in Fungi.</title>
        <authorList>
            <consortium name="DOE Joint Genome Institute"/>
            <person name="Mondo S.J."/>
            <person name="Dannebaum R.O."/>
            <person name="Kuo R.C."/>
            <person name="Labutti K."/>
            <person name="Haridas S."/>
            <person name="Kuo A."/>
            <person name="Salamov A."/>
            <person name="Ahrendt S.R."/>
            <person name="Lipzen A."/>
            <person name="Sullivan W."/>
            <person name="Andreopoulos W.B."/>
            <person name="Clum A."/>
            <person name="Lindquist E."/>
            <person name="Daum C."/>
            <person name="Ramamoorthy G.K."/>
            <person name="Gryganskyi A."/>
            <person name="Culley D."/>
            <person name="Magnuson J.K."/>
            <person name="James T.Y."/>
            <person name="O'Malley M.A."/>
            <person name="Stajich J.E."/>
            <person name="Spatafora J.W."/>
            <person name="Visel A."/>
            <person name="Grigoriev I.V."/>
        </authorList>
    </citation>
    <scope>NUCLEOTIDE SEQUENCE [LARGE SCALE GENOMIC DNA]</scope>
    <source>
        <strain evidence="2 3">CBS 115471</strain>
    </source>
</reference>
<dbReference type="AlphaFoldDB" id="A0A1Y1ZBK7"/>
<organism evidence="2 3">
    <name type="scientific">Clohesyomyces aquaticus</name>
    <dbReference type="NCBI Taxonomy" id="1231657"/>
    <lineage>
        <taxon>Eukaryota</taxon>
        <taxon>Fungi</taxon>
        <taxon>Dikarya</taxon>
        <taxon>Ascomycota</taxon>
        <taxon>Pezizomycotina</taxon>
        <taxon>Dothideomycetes</taxon>
        <taxon>Pleosporomycetidae</taxon>
        <taxon>Pleosporales</taxon>
        <taxon>Lindgomycetaceae</taxon>
        <taxon>Clohesyomyces</taxon>
    </lineage>
</organism>
<protein>
    <recommendedName>
        <fullName evidence="4">SGNH hydrolase-type esterase domain-containing protein</fullName>
    </recommendedName>
</protein>